<reference evidence="1 2" key="1">
    <citation type="submission" date="2016-03" db="EMBL/GenBank/DDBJ databases">
        <title>Trachymyrmex septentrionalis WGS genome.</title>
        <authorList>
            <person name="Nygaard S."/>
            <person name="Hu H."/>
            <person name="Boomsma J."/>
            <person name="Zhang G."/>
        </authorList>
    </citation>
    <scope>NUCLEOTIDE SEQUENCE [LARGE SCALE GENOMIC DNA]</scope>
    <source>
        <strain evidence="1">Tsep2-gDNA-1</strain>
        <tissue evidence="1">Whole body</tissue>
    </source>
</reference>
<proteinExistence type="predicted"/>
<evidence type="ECO:0000313" key="1">
    <source>
        <dbReference type="EMBL" id="KYN40379.1"/>
    </source>
</evidence>
<dbReference type="AlphaFoldDB" id="A0A195FK50"/>
<name>A0A195FK50_9HYME</name>
<dbReference type="Proteomes" id="UP000078541">
    <property type="component" value="Unassembled WGS sequence"/>
</dbReference>
<keyword evidence="2" id="KW-1185">Reference proteome</keyword>
<dbReference type="EMBL" id="KQ981523">
    <property type="protein sequence ID" value="KYN40379.1"/>
    <property type="molecule type" value="Genomic_DNA"/>
</dbReference>
<gene>
    <name evidence="1" type="ORF">ALC56_05324</name>
</gene>
<sequence length="124" mass="13780">MRDLVGHVLLRLTTTGAIVLQRIRGLWGMEGTWRMDVSPSYAYLLLSSAASGVQGFLSSRQPTYPFNSLSLLKIASTSTLSNFVVYISSARTEENERTHTVIKTTTRYLIVSDKIDALLLIHCS</sequence>
<protein>
    <submittedName>
        <fullName evidence="1">Uncharacterized protein</fullName>
    </submittedName>
</protein>
<evidence type="ECO:0000313" key="2">
    <source>
        <dbReference type="Proteomes" id="UP000078541"/>
    </source>
</evidence>
<accession>A0A195FK50</accession>
<organism evidence="1 2">
    <name type="scientific">Trachymyrmex septentrionalis</name>
    <dbReference type="NCBI Taxonomy" id="34720"/>
    <lineage>
        <taxon>Eukaryota</taxon>
        <taxon>Metazoa</taxon>
        <taxon>Ecdysozoa</taxon>
        <taxon>Arthropoda</taxon>
        <taxon>Hexapoda</taxon>
        <taxon>Insecta</taxon>
        <taxon>Pterygota</taxon>
        <taxon>Neoptera</taxon>
        <taxon>Endopterygota</taxon>
        <taxon>Hymenoptera</taxon>
        <taxon>Apocrita</taxon>
        <taxon>Aculeata</taxon>
        <taxon>Formicoidea</taxon>
        <taxon>Formicidae</taxon>
        <taxon>Myrmicinae</taxon>
        <taxon>Trachymyrmex</taxon>
    </lineage>
</organism>